<sequence length="582" mass="62957">MFSSPLPATSPPPSPALTRPVNHDSPISRLPFEILSQCFLAYAAATDSLAALTWTDLMLVCRRWRAIALGSPVLWSSVSVGFDAACGSAVRRRLTAQVARAKEHPLDVRINLTRDVAQLLEDFPRGFFWSPAALANCAFEAGLDPGAGAAASRSIRADRVLARMAAVEHPYLRAFSIDTSAGGGFGSLHVDVLPELIAPAVMPRLRVLRLANVYFTRELTGIGALAHLTDVELSVAMASPYVLRYTAVVHLLQHCRVLERFALHADGCVLALPTDGLPDTIPVAAPLKHVRFSGDESVFRPLLRRLRLPRTTELTIAPNVPSPALLAPTFSKFMRTDLSETLDYLPERDKTFAWTLALRERDLSLTYGPPTGAPATDTDGRIRLVFRDFYPRGLSDTASVLALLLPHLLTKLPGRIHALRCAPAHQDSRTDIWTTVVPALPPLATLELTFGAPGANRHAKAIVSALDKQLDRPDGPAPVRTVVVRCVSAGDAGAEQDGREGFDAVLAFVREAHAKGRALDSLVMSAAAQTAFMRGRHPRDVLRYLRVGLVCDGELVPAEGKNKGDGRGRSGKCRRGEPSSRV</sequence>
<organism evidence="1 2">
    <name type="scientific">Vararia minispora EC-137</name>
    <dbReference type="NCBI Taxonomy" id="1314806"/>
    <lineage>
        <taxon>Eukaryota</taxon>
        <taxon>Fungi</taxon>
        <taxon>Dikarya</taxon>
        <taxon>Basidiomycota</taxon>
        <taxon>Agaricomycotina</taxon>
        <taxon>Agaricomycetes</taxon>
        <taxon>Russulales</taxon>
        <taxon>Lachnocladiaceae</taxon>
        <taxon>Vararia</taxon>
    </lineage>
</organism>
<comment type="caution">
    <text evidence="1">The sequence shown here is derived from an EMBL/GenBank/DDBJ whole genome shotgun (WGS) entry which is preliminary data.</text>
</comment>
<evidence type="ECO:0000313" key="1">
    <source>
        <dbReference type="EMBL" id="KAI0032014.1"/>
    </source>
</evidence>
<reference evidence="1" key="1">
    <citation type="submission" date="2021-02" db="EMBL/GenBank/DDBJ databases">
        <authorList>
            <consortium name="DOE Joint Genome Institute"/>
            <person name="Ahrendt S."/>
            <person name="Looney B.P."/>
            <person name="Miyauchi S."/>
            <person name="Morin E."/>
            <person name="Drula E."/>
            <person name="Courty P.E."/>
            <person name="Chicoki N."/>
            <person name="Fauchery L."/>
            <person name="Kohler A."/>
            <person name="Kuo A."/>
            <person name="Labutti K."/>
            <person name="Pangilinan J."/>
            <person name="Lipzen A."/>
            <person name="Riley R."/>
            <person name="Andreopoulos W."/>
            <person name="He G."/>
            <person name="Johnson J."/>
            <person name="Barry K.W."/>
            <person name="Grigoriev I.V."/>
            <person name="Nagy L."/>
            <person name="Hibbett D."/>
            <person name="Henrissat B."/>
            <person name="Matheny P.B."/>
            <person name="Labbe J."/>
            <person name="Martin F."/>
        </authorList>
    </citation>
    <scope>NUCLEOTIDE SEQUENCE</scope>
    <source>
        <strain evidence="1">EC-137</strain>
    </source>
</reference>
<accession>A0ACB8QJI5</accession>
<evidence type="ECO:0000313" key="2">
    <source>
        <dbReference type="Proteomes" id="UP000814128"/>
    </source>
</evidence>
<gene>
    <name evidence="1" type="ORF">K488DRAFT_86278</name>
</gene>
<dbReference type="Proteomes" id="UP000814128">
    <property type="component" value="Unassembled WGS sequence"/>
</dbReference>
<protein>
    <submittedName>
        <fullName evidence="1">Uncharacterized protein</fullName>
    </submittedName>
</protein>
<dbReference type="EMBL" id="MU273560">
    <property type="protein sequence ID" value="KAI0032014.1"/>
    <property type="molecule type" value="Genomic_DNA"/>
</dbReference>
<reference evidence="1" key="2">
    <citation type="journal article" date="2022" name="New Phytol.">
        <title>Evolutionary transition to the ectomycorrhizal habit in the genomes of a hyperdiverse lineage of mushroom-forming fungi.</title>
        <authorList>
            <person name="Looney B."/>
            <person name="Miyauchi S."/>
            <person name="Morin E."/>
            <person name="Drula E."/>
            <person name="Courty P.E."/>
            <person name="Kohler A."/>
            <person name="Kuo A."/>
            <person name="LaButti K."/>
            <person name="Pangilinan J."/>
            <person name="Lipzen A."/>
            <person name="Riley R."/>
            <person name="Andreopoulos W."/>
            <person name="He G."/>
            <person name="Johnson J."/>
            <person name="Nolan M."/>
            <person name="Tritt A."/>
            <person name="Barry K.W."/>
            <person name="Grigoriev I.V."/>
            <person name="Nagy L.G."/>
            <person name="Hibbett D."/>
            <person name="Henrissat B."/>
            <person name="Matheny P.B."/>
            <person name="Labbe J."/>
            <person name="Martin F.M."/>
        </authorList>
    </citation>
    <scope>NUCLEOTIDE SEQUENCE</scope>
    <source>
        <strain evidence="1">EC-137</strain>
    </source>
</reference>
<name>A0ACB8QJI5_9AGAM</name>
<keyword evidence="2" id="KW-1185">Reference proteome</keyword>
<proteinExistence type="predicted"/>